<keyword evidence="9 10" id="KW-0472">Membrane</keyword>
<evidence type="ECO:0000256" key="2">
    <source>
        <dbReference type="ARBA" id="ARBA00022553"/>
    </source>
</evidence>
<comment type="similarity">
    <text evidence="10">Belongs to the NqrB/RnfD family.</text>
</comment>
<keyword evidence="8 10" id="KW-1133">Transmembrane helix</keyword>
<keyword evidence="12" id="KW-1185">Reference proteome</keyword>
<dbReference type="InterPro" id="IPR004338">
    <property type="entry name" value="NqrB/RnfD"/>
</dbReference>
<evidence type="ECO:0000256" key="1">
    <source>
        <dbReference type="ARBA" id="ARBA00022448"/>
    </source>
</evidence>
<keyword evidence="1 10" id="KW-0813">Transport</keyword>
<protein>
    <recommendedName>
        <fullName evidence="10">Ion-translocating oxidoreductase complex subunit D</fullName>
        <ecNumber evidence="10">7.-.-.-</ecNumber>
    </recommendedName>
    <alternativeName>
        <fullName evidence="10">Rnf electron transport complex subunit D</fullName>
    </alternativeName>
</protein>
<keyword evidence="10" id="KW-0997">Cell inner membrane</keyword>
<organism evidence="11 12">
    <name type="scientific">Sulfurimicrobium lacus</name>
    <dbReference type="NCBI Taxonomy" id="2715678"/>
    <lineage>
        <taxon>Bacteria</taxon>
        <taxon>Pseudomonadati</taxon>
        <taxon>Pseudomonadota</taxon>
        <taxon>Betaproteobacteria</taxon>
        <taxon>Nitrosomonadales</taxon>
        <taxon>Sulfuricellaceae</taxon>
        <taxon>Sulfurimicrobium</taxon>
    </lineage>
</organism>
<gene>
    <name evidence="10" type="primary">rnfD</name>
    <name evidence="11" type="ORF">SKTS_18070</name>
</gene>
<dbReference type="Proteomes" id="UP000502260">
    <property type="component" value="Chromosome"/>
</dbReference>
<keyword evidence="6 10" id="KW-1278">Translocase</keyword>
<evidence type="ECO:0000256" key="7">
    <source>
        <dbReference type="ARBA" id="ARBA00022982"/>
    </source>
</evidence>
<dbReference type="EMBL" id="AP022853">
    <property type="protein sequence ID" value="BCB26921.1"/>
    <property type="molecule type" value="Genomic_DNA"/>
</dbReference>
<reference evidence="12" key="1">
    <citation type="submission" date="2020-03" db="EMBL/GenBank/DDBJ databases">
        <title>Complete genome sequence of sulfur-oxidizing bacterium skT11.</title>
        <authorList>
            <person name="Kanda M."/>
            <person name="Kojima H."/>
            <person name="Fukui M."/>
        </authorList>
    </citation>
    <scope>NUCLEOTIDE SEQUENCE [LARGE SCALE GENOMIC DNA]</scope>
    <source>
        <strain evidence="12">skT11</strain>
    </source>
</reference>
<sequence length="346" mass="37370">MNSPVVAEKTGVNVIMLKVLAALLPAVAAYVYFFGPAILVSITLASVAALATEAAVLHLRRYPLRVYLTDGSALVTAWLLALSIPPLAPWWLVVVGTLFAILIAKHLYGGLGNNLFNPAMVGFAALMISFPSHMTHWTAPDVLAHSHWSFSQQMDFMFGGISPADSKLDAITMATPLDTLKTQLHLERTVVDIQSSPIFSMLSGKGTEIIALFYLLGGLYLWQQRIISWHIPASFLAAMFGTAGLFYLFDPAHYASPLFHLFAGGTMLGAFFIATDYVTSPTTPLGKLIFGAGIGVSAYIIRVLGGYPDGVAFAVLFLNSAVPLIDAYTQPRVFGHAGKWFDGRKE</sequence>
<evidence type="ECO:0000256" key="4">
    <source>
        <dbReference type="ARBA" id="ARBA00022643"/>
    </source>
</evidence>
<feature type="transmembrane region" description="Helical" evidence="10">
    <location>
        <begin position="12"/>
        <end position="32"/>
    </location>
</feature>
<keyword evidence="3 10" id="KW-0285">Flavoprotein</keyword>
<dbReference type="NCBIfam" id="TIGR01946">
    <property type="entry name" value="rnfD"/>
    <property type="match status" value="1"/>
</dbReference>
<feature type="transmembrane region" description="Helical" evidence="10">
    <location>
        <begin position="198"/>
        <end position="222"/>
    </location>
</feature>
<dbReference type="PANTHER" id="PTHR30578">
    <property type="entry name" value="ELECTRON TRANSPORT COMPLEX PROTEIN RNFD"/>
    <property type="match status" value="1"/>
</dbReference>
<evidence type="ECO:0000256" key="3">
    <source>
        <dbReference type="ARBA" id="ARBA00022630"/>
    </source>
</evidence>
<evidence type="ECO:0000256" key="9">
    <source>
        <dbReference type="ARBA" id="ARBA00023136"/>
    </source>
</evidence>
<keyword evidence="4 10" id="KW-0288">FMN</keyword>
<dbReference type="GO" id="GO:0005886">
    <property type="term" value="C:plasma membrane"/>
    <property type="evidence" value="ECO:0007669"/>
    <property type="project" value="UniProtKB-SubCell"/>
</dbReference>
<evidence type="ECO:0000313" key="11">
    <source>
        <dbReference type="EMBL" id="BCB26921.1"/>
    </source>
</evidence>
<name>A0A6F8VCQ1_9PROT</name>
<dbReference type="InterPro" id="IPR011303">
    <property type="entry name" value="RnfD_bac"/>
</dbReference>
<keyword evidence="7 10" id="KW-0249">Electron transport</keyword>
<feature type="transmembrane region" description="Helical" evidence="10">
    <location>
        <begin position="285"/>
        <end position="304"/>
    </location>
</feature>
<dbReference type="GO" id="GO:0022900">
    <property type="term" value="P:electron transport chain"/>
    <property type="evidence" value="ECO:0007669"/>
    <property type="project" value="UniProtKB-UniRule"/>
</dbReference>
<dbReference type="KEGG" id="slac:SKTS_18070"/>
<dbReference type="HAMAP" id="MF_00462">
    <property type="entry name" value="RsxD_RnfD"/>
    <property type="match status" value="1"/>
</dbReference>
<keyword evidence="10" id="KW-1003">Cell membrane</keyword>
<evidence type="ECO:0000313" key="12">
    <source>
        <dbReference type="Proteomes" id="UP000502260"/>
    </source>
</evidence>
<evidence type="ECO:0000256" key="5">
    <source>
        <dbReference type="ARBA" id="ARBA00022692"/>
    </source>
</evidence>
<evidence type="ECO:0000256" key="10">
    <source>
        <dbReference type="HAMAP-Rule" id="MF_00462"/>
    </source>
</evidence>
<feature type="transmembrane region" description="Helical" evidence="10">
    <location>
        <begin position="254"/>
        <end position="273"/>
    </location>
</feature>
<comment type="cofactor">
    <cofactor evidence="10">
        <name>FMN</name>
        <dbReference type="ChEBI" id="CHEBI:58210"/>
    </cofactor>
</comment>
<keyword evidence="5 10" id="KW-0812">Transmembrane</keyword>
<dbReference type="AlphaFoldDB" id="A0A6F8VCQ1"/>
<proteinExistence type="inferred from homology"/>
<dbReference type="GO" id="GO:0055085">
    <property type="term" value="P:transmembrane transport"/>
    <property type="evidence" value="ECO:0007669"/>
    <property type="project" value="InterPro"/>
</dbReference>
<comment type="subunit">
    <text evidence="10">The complex is composed of six subunits: RnfA, RnfB, RnfC, RnfD, RnfE and RnfG.</text>
</comment>
<evidence type="ECO:0000256" key="8">
    <source>
        <dbReference type="ARBA" id="ARBA00022989"/>
    </source>
</evidence>
<dbReference type="PANTHER" id="PTHR30578:SF0">
    <property type="entry name" value="ION-TRANSLOCATING OXIDOREDUCTASE COMPLEX SUBUNIT D"/>
    <property type="match status" value="1"/>
</dbReference>
<accession>A0A6F8VCQ1</accession>
<dbReference type="RefSeq" id="WP_173063616.1">
    <property type="nucleotide sequence ID" value="NZ_AP022853.1"/>
</dbReference>
<evidence type="ECO:0000256" key="6">
    <source>
        <dbReference type="ARBA" id="ARBA00022967"/>
    </source>
</evidence>
<feature type="modified residue" description="FMN phosphoryl threonine" evidence="10">
    <location>
        <position position="175"/>
    </location>
</feature>
<feature type="transmembrane region" description="Helical" evidence="10">
    <location>
        <begin position="115"/>
        <end position="134"/>
    </location>
</feature>
<comment type="function">
    <text evidence="10">Part of a membrane-bound complex that couples electron transfer with translocation of ions across the membrane.</text>
</comment>
<dbReference type="EC" id="7.-.-.-" evidence="10"/>
<comment type="subcellular location">
    <subcellularLocation>
        <location evidence="10">Cell inner membrane</location>
        <topology evidence="10">Multi-pass membrane protein</topology>
    </subcellularLocation>
</comment>
<dbReference type="Pfam" id="PF03116">
    <property type="entry name" value="NQR2_RnfD_RnfE"/>
    <property type="match status" value="1"/>
</dbReference>
<feature type="transmembrane region" description="Helical" evidence="10">
    <location>
        <begin position="229"/>
        <end position="248"/>
    </location>
</feature>
<keyword evidence="2 10" id="KW-0597">Phosphoprotein</keyword>
<feature type="transmembrane region" description="Helical" evidence="10">
    <location>
        <begin position="38"/>
        <end position="59"/>
    </location>
</feature>